<dbReference type="PROSITE" id="PS00237">
    <property type="entry name" value="G_PROTEIN_RECEP_F1_1"/>
    <property type="match status" value="1"/>
</dbReference>
<keyword evidence="8 12" id="KW-0472">Membrane</keyword>
<feature type="transmembrane region" description="Helical" evidence="12">
    <location>
        <begin position="102"/>
        <end position="124"/>
    </location>
</feature>
<evidence type="ECO:0000256" key="7">
    <source>
        <dbReference type="ARBA" id="ARBA00023040"/>
    </source>
</evidence>
<keyword evidence="5 12" id="KW-0552">Olfaction</keyword>
<evidence type="ECO:0000256" key="3">
    <source>
        <dbReference type="ARBA" id="ARBA00022606"/>
    </source>
</evidence>
<dbReference type="InterPro" id="IPR000725">
    <property type="entry name" value="Olfact_rcpt"/>
</dbReference>
<dbReference type="InterPro" id="IPR000276">
    <property type="entry name" value="GPCR_Rhodpsn"/>
</dbReference>
<dbReference type="PRINTS" id="PR00237">
    <property type="entry name" value="GPCRRHODOPSN"/>
</dbReference>
<protein>
    <recommendedName>
        <fullName evidence="12">Olfactory receptor</fullName>
    </recommendedName>
</protein>
<dbReference type="PANTHER" id="PTHR48018">
    <property type="entry name" value="OLFACTORY RECEPTOR"/>
    <property type="match status" value="1"/>
</dbReference>
<proteinExistence type="inferred from homology"/>
<organism evidence="14 15">
    <name type="scientific">Microtus ochrogaster</name>
    <name type="common">Prairie vole</name>
    <dbReference type="NCBI Taxonomy" id="79684"/>
    <lineage>
        <taxon>Eukaryota</taxon>
        <taxon>Metazoa</taxon>
        <taxon>Chordata</taxon>
        <taxon>Craniata</taxon>
        <taxon>Vertebrata</taxon>
        <taxon>Euteleostomi</taxon>
        <taxon>Mammalia</taxon>
        <taxon>Eutheria</taxon>
        <taxon>Euarchontoglires</taxon>
        <taxon>Glires</taxon>
        <taxon>Rodentia</taxon>
        <taxon>Myomorpha</taxon>
        <taxon>Muroidea</taxon>
        <taxon>Cricetidae</taxon>
        <taxon>Arvicolinae</taxon>
        <taxon>Microtus</taxon>
    </lineage>
</organism>
<evidence type="ECO:0000259" key="13">
    <source>
        <dbReference type="PROSITE" id="PS50262"/>
    </source>
</evidence>
<dbReference type="GeneID" id="101986928"/>
<dbReference type="Proteomes" id="UP000694915">
    <property type="component" value="Chromosome 8"/>
</dbReference>
<feature type="transmembrane region" description="Helical" evidence="12">
    <location>
        <begin position="64"/>
        <end position="82"/>
    </location>
</feature>
<keyword evidence="7 11" id="KW-0297">G-protein coupled receptor</keyword>
<evidence type="ECO:0000256" key="9">
    <source>
        <dbReference type="ARBA" id="ARBA00023170"/>
    </source>
</evidence>
<keyword evidence="3 12" id="KW-0716">Sensory transduction</keyword>
<dbReference type="Gene3D" id="1.20.1070.10">
    <property type="entry name" value="Rhodopsin 7-helix transmembrane proteins"/>
    <property type="match status" value="1"/>
</dbReference>
<evidence type="ECO:0000256" key="2">
    <source>
        <dbReference type="ARBA" id="ARBA00022475"/>
    </source>
</evidence>
<keyword evidence="4 11" id="KW-0812">Transmembrane</keyword>
<keyword evidence="6 12" id="KW-1133">Transmembrane helix</keyword>
<feature type="domain" description="G-protein coupled receptors family 1 profile" evidence="13">
    <location>
        <begin position="45"/>
        <end position="294"/>
    </location>
</feature>
<keyword evidence="10 11" id="KW-0807">Transducer</keyword>
<feature type="transmembrane region" description="Helical" evidence="12">
    <location>
        <begin position="241"/>
        <end position="265"/>
    </location>
</feature>
<evidence type="ECO:0000256" key="5">
    <source>
        <dbReference type="ARBA" id="ARBA00022725"/>
    </source>
</evidence>
<feature type="transmembrane region" description="Helical" evidence="12">
    <location>
        <begin position="29"/>
        <end position="52"/>
    </location>
</feature>
<dbReference type="RefSeq" id="XP_013203163.1">
    <property type="nucleotide sequence ID" value="XM_013347709.1"/>
</dbReference>
<sequence length="315" mass="35177">MALQEEGRNHTAVTEFILLGLTDDPVLKVILFTIILCIYLVTVSGNLSTTLLIRVSSQLHHPMYFFLSHLAFTDIGLSSSVTPNMLVNFLVNQRTISYLGCFIQFSSAAFWGAIECFLLAAMAYDRFIAICNALLYSTKMSTQVCIQLVAGSYIGGFLNSSTFSLSFLTFVFCGPNRINHFFCDFTPLVELSCSYDSVLIVLDTFCAGSIVLITGFVIAVSYTYILITILKMRSTEGRHKAFSTCTSHLTAVTLYYGTVTFIYVMPKSSYSTDQNKVLSVFYMVVIPMLNPLIYSLRNNEIKGALNRQLHKKIFS</sequence>
<dbReference type="PROSITE" id="PS50262">
    <property type="entry name" value="G_PROTEIN_RECEP_F1_2"/>
    <property type="match status" value="1"/>
</dbReference>
<dbReference type="Pfam" id="PF13853">
    <property type="entry name" value="7tm_4"/>
    <property type="match status" value="1"/>
</dbReference>
<comment type="similarity">
    <text evidence="11">Belongs to the G-protein coupled receptor 1 family.</text>
</comment>
<dbReference type="CDD" id="cd15416">
    <property type="entry name" value="7tmA_OR5P-like"/>
    <property type="match status" value="1"/>
</dbReference>
<feature type="transmembrane region" description="Helical" evidence="12">
    <location>
        <begin position="277"/>
        <end position="296"/>
    </location>
</feature>
<evidence type="ECO:0000256" key="6">
    <source>
        <dbReference type="ARBA" id="ARBA00022989"/>
    </source>
</evidence>
<evidence type="ECO:0000256" key="10">
    <source>
        <dbReference type="ARBA" id="ARBA00023224"/>
    </source>
</evidence>
<evidence type="ECO:0000256" key="12">
    <source>
        <dbReference type="RuleBase" id="RU363047"/>
    </source>
</evidence>
<accession>A0ABM1AJQ3</accession>
<evidence type="ECO:0000256" key="4">
    <source>
        <dbReference type="ARBA" id="ARBA00022692"/>
    </source>
</evidence>
<keyword evidence="2 12" id="KW-1003">Cell membrane</keyword>
<comment type="subcellular location">
    <subcellularLocation>
        <location evidence="1 12">Cell membrane</location>
        <topology evidence="1 12">Multi-pass membrane protein</topology>
    </subcellularLocation>
</comment>
<gene>
    <name evidence="15" type="primary">LOC101986928</name>
</gene>
<evidence type="ECO:0000256" key="1">
    <source>
        <dbReference type="ARBA" id="ARBA00004651"/>
    </source>
</evidence>
<name>A0ABM1AJQ3_MICOH</name>
<dbReference type="SUPFAM" id="SSF81321">
    <property type="entry name" value="Family A G protein-coupled receptor-like"/>
    <property type="match status" value="1"/>
</dbReference>
<evidence type="ECO:0000313" key="14">
    <source>
        <dbReference type="Proteomes" id="UP000694915"/>
    </source>
</evidence>
<dbReference type="PRINTS" id="PR00245">
    <property type="entry name" value="OLFACTORYR"/>
</dbReference>
<reference evidence="15" key="1">
    <citation type="submission" date="2025-08" db="UniProtKB">
        <authorList>
            <consortium name="RefSeq"/>
        </authorList>
    </citation>
    <scope>IDENTIFICATION</scope>
</reference>
<keyword evidence="14" id="KW-1185">Reference proteome</keyword>
<evidence type="ECO:0000313" key="15">
    <source>
        <dbReference type="RefSeq" id="XP_013203163.1"/>
    </source>
</evidence>
<feature type="transmembrane region" description="Helical" evidence="12">
    <location>
        <begin position="198"/>
        <end position="229"/>
    </location>
</feature>
<keyword evidence="9 11" id="KW-0675">Receptor</keyword>
<feature type="transmembrane region" description="Helical" evidence="12">
    <location>
        <begin position="145"/>
        <end position="172"/>
    </location>
</feature>
<evidence type="ECO:0000256" key="8">
    <source>
        <dbReference type="ARBA" id="ARBA00023136"/>
    </source>
</evidence>
<dbReference type="InterPro" id="IPR017452">
    <property type="entry name" value="GPCR_Rhodpsn_7TM"/>
</dbReference>
<evidence type="ECO:0000256" key="11">
    <source>
        <dbReference type="RuleBase" id="RU000688"/>
    </source>
</evidence>